<sequence length="124" mass="14179">MLRKITALENNLSRAVLFFRSKGLHMSTISSAPTATQSISRFINEKQVAELLGISVKTVQAWRLKSIGPRYWRLHNKLVRYQWQDVLDYLEGTAVTPNRALHRAFPSELVEKHLAESHDSAHQA</sequence>
<proteinExistence type="predicted"/>
<dbReference type="InterPro" id="IPR009061">
    <property type="entry name" value="DNA-bd_dom_put_sf"/>
</dbReference>
<evidence type="ECO:0008006" key="2">
    <source>
        <dbReference type="Google" id="ProtNLM"/>
    </source>
</evidence>
<accession>A0A644Z6Y5</accession>
<evidence type="ECO:0000313" key="1">
    <source>
        <dbReference type="EMBL" id="MPM36645.1"/>
    </source>
</evidence>
<dbReference type="AlphaFoldDB" id="A0A644Z6Y5"/>
<reference evidence="1" key="1">
    <citation type="submission" date="2019-08" db="EMBL/GenBank/DDBJ databases">
        <authorList>
            <person name="Kucharzyk K."/>
            <person name="Murdoch R.W."/>
            <person name="Higgins S."/>
            <person name="Loffler F."/>
        </authorList>
    </citation>
    <scope>NUCLEOTIDE SEQUENCE</scope>
</reference>
<dbReference type="SUPFAM" id="SSF46955">
    <property type="entry name" value="Putative DNA-binding domain"/>
    <property type="match status" value="1"/>
</dbReference>
<dbReference type="EMBL" id="VSSQ01007677">
    <property type="protein sequence ID" value="MPM36645.1"/>
    <property type="molecule type" value="Genomic_DNA"/>
</dbReference>
<name>A0A644Z6Y5_9ZZZZ</name>
<organism evidence="1">
    <name type="scientific">bioreactor metagenome</name>
    <dbReference type="NCBI Taxonomy" id="1076179"/>
    <lineage>
        <taxon>unclassified sequences</taxon>
        <taxon>metagenomes</taxon>
        <taxon>ecological metagenomes</taxon>
    </lineage>
</organism>
<comment type="caution">
    <text evidence="1">The sequence shown here is derived from an EMBL/GenBank/DDBJ whole genome shotgun (WGS) entry which is preliminary data.</text>
</comment>
<gene>
    <name evidence="1" type="ORF">SDC9_83244</name>
</gene>
<protein>
    <recommendedName>
        <fullName evidence="2">Helix-turn-helix domain-containing protein</fullName>
    </recommendedName>
</protein>